<accession>A0A438I9E2</accession>
<proteinExistence type="inferred from homology"/>
<dbReference type="Gene3D" id="3.40.50.1820">
    <property type="entry name" value="alpha/beta hydrolase"/>
    <property type="match status" value="1"/>
</dbReference>
<dbReference type="AlphaFoldDB" id="A0A438I9E2"/>
<gene>
    <name evidence="4" type="primary">yfhM_1</name>
    <name evidence="4" type="ORF">CK203_022433</name>
</gene>
<evidence type="ECO:0000259" key="3">
    <source>
        <dbReference type="Pfam" id="PF00561"/>
    </source>
</evidence>
<protein>
    <submittedName>
        <fullName evidence="4">AB hydrolase superfamily protein YfhM</fullName>
    </submittedName>
</protein>
<reference evidence="4 5" key="1">
    <citation type="journal article" date="2018" name="PLoS Genet.">
        <title>Population sequencing reveals clonal diversity and ancestral inbreeding in the grapevine cultivar Chardonnay.</title>
        <authorList>
            <person name="Roach M.J."/>
            <person name="Johnson D.L."/>
            <person name="Bohlmann J."/>
            <person name="van Vuuren H.J."/>
            <person name="Jones S.J."/>
            <person name="Pretorius I.S."/>
            <person name="Schmidt S.A."/>
            <person name="Borneman A.R."/>
        </authorList>
    </citation>
    <scope>NUCLEOTIDE SEQUENCE [LARGE SCALE GENOMIC DNA]</scope>
    <source>
        <strain evidence="5">cv. Chardonnay</strain>
        <tissue evidence="4">Leaf</tissue>
    </source>
</reference>
<name>A0A438I9E2_VITVI</name>
<evidence type="ECO:0000313" key="5">
    <source>
        <dbReference type="Proteomes" id="UP000288805"/>
    </source>
</evidence>
<dbReference type="Pfam" id="PF00561">
    <property type="entry name" value="Abhydrolase_1"/>
    <property type="match status" value="1"/>
</dbReference>
<dbReference type="GO" id="GO:0016787">
    <property type="term" value="F:hydrolase activity"/>
    <property type="evidence" value="ECO:0007669"/>
    <property type="project" value="UniProtKB-KW"/>
</dbReference>
<dbReference type="PRINTS" id="PR00412">
    <property type="entry name" value="EPOXHYDRLASE"/>
</dbReference>
<dbReference type="Proteomes" id="UP000288805">
    <property type="component" value="Unassembled WGS sequence"/>
</dbReference>
<dbReference type="PANTHER" id="PTHR43329">
    <property type="entry name" value="EPOXIDE HYDROLASE"/>
    <property type="match status" value="1"/>
</dbReference>
<sequence length="117" mass="13678">MSMEGITHRRIRTYGIWMHVAELGKLPLVLLIHGFPKLWSSWNYQMTHLAKHGYRVVAPDMRGYRDFDSPPDLASYTTLHLVGDLIGLLDQLGEEKVVHLLYWKNLFYHLLRSSSTR</sequence>
<evidence type="ECO:0000256" key="1">
    <source>
        <dbReference type="ARBA" id="ARBA00022801"/>
    </source>
</evidence>
<comment type="caution">
    <text evidence="4">The sequence shown here is derived from an EMBL/GenBank/DDBJ whole genome shotgun (WGS) entry which is preliminary data.</text>
</comment>
<evidence type="ECO:0000313" key="4">
    <source>
        <dbReference type="EMBL" id="RVW93324.1"/>
    </source>
</evidence>
<evidence type="ECO:0000256" key="2">
    <source>
        <dbReference type="ARBA" id="ARBA00038334"/>
    </source>
</evidence>
<dbReference type="SUPFAM" id="SSF53474">
    <property type="entry name" value="alpha/beta-Hydrolases"/>
    <property type="match status" value="1"/>
</dbReference>
<dbReference type="InterPro" id="IPR029058">
    <property type="entry name" value="AB_hydrolase_fold"/>
</dbReference>
<feature type="domain" description="AB hydrolase-1" evidence="3">
    <location>
        <begin position="27"/>
        <end position="98"/>
    </location>
</feature>
<dbReference type="InterPro" id="IPR000073">
    <property type="entry name" value="AB_hydrolase_1"/>
</dbReference>
<organism evidence="4 5">
    <name type="scientific">Vitis vinifera</name>
    <name type="common">Grape</name>
    <dbReference type="NCBI Taxonomy" id="29760"/>
    <lineage>
        <taxon>Eukaryota</taxon>
        <taxon>Viridiplantae</taxon>
        <taxon>Streptophyta</taxon>
        <taxon>Embryophyta</taxon>
        <taxon>Tracheophyta</taxon>
        <taxon>Spermatophyta</taxon>
        <taxon>Magnoliopsida</taxon>
        <taxon>eudicotyledons</taxon>
        <taxon>Gunneridae</taxon>
        <taxon>Pentapetalae</taxon>
        <taxon>rosids</taxon>
        <taxon>Vitales</taxon>
        <taxon>Vitaceae</taxon>
        <taxon>Viteae</taxon>
        <taxon>Vitis</taxon>
    </lineage>
</organism>
<comment type="similarity">
    <text evidence="2">Belongs to the AB hydrolase superfamily. Epoxide hydrolase family.</text>
</comment>
<keyword evidence="1 4" id="KW-0378">Hydrolase</keyword>
<dbReference type="EMBL" id="QGNW01000130">
    <property type="protein sequence ID" value="RVW93324.1"/>
    <property type="molecule type" value="Genomic_DNA"/>
</dbReference>
<dbReference type="InterPro" id="IPR000639">
    <property type="entry name" value="Epox_hydrolase-like"/>
</dbReference>